<dbReference type="OrthoDB" id="9809679at2"/>
<evidence type="ECO:0000256" key="5">
    <source>
        <dbReference type="ARBA" id="ARBA00022840"/>
    </source>
</evidence>
<dbReference type="CDD" id="cd02037">
    <property type="entry name" value="Mrp_NBP35"/>
    <property type="match status" value="1"/>
</dbReference>
<dbReference type="Gene3D" id="3.30.300.130">
    <property type="entry name" value="Fe-S cluster assembly (FSCA)"/>
    <property type="match status" value="1"/>
</dbReference>
<evidence type="ECO:0000256" key="7">
    <source>
        <dbReference type="ARBA" id="ARBA00023014"/>
    </source>
</evidence>
<dbReference type="GO" id="GO:0016226">
    <property type="term" value="P:iron-sulfur cluster assembly"/>
    <property type="evidence" value="ECO:0007669"/>
    <property type="project" value="InterPro"/>
</dbReference>
<dbReference type="EMBL" id="VULR01000030">
    <property type="protein sequence ID" value="MSS44445.1"/>
    <property type="molecule type" value="Genomic_DNA"/>
</dbReference>
<comment type="similarity">
    <text evidence="8">Belongs to the Mrp/NBP35 ATP-binding proteins family.</text>
</comment>
<evidence type="ECO:0000256" key="8">
    <source>
        <dbReference type="HAMAP-Rule" id="MF_02040"/>
    </source>
</evidence>
<keyword evidence="3 8" id="KW-0479">Metal-binding</keyword>
<evidence type="ECO:0000256" key="1">
    <source>
        <dbReference type="ARBA" id="ARBA00007352"/>
    </source>
</evidence>
<dbReference type="Gene3D" id="3.40.50.300">
    <property type="entry name" value="P-loop containing nucleotide triphosphate hydrolases"/>
    <property type="match status" value="1"/>
</dbReference>
<feature type="binding site" evidence="8">
    <location>
        <begin position="108"/>
        <end position="115"/>
    </location>
    <ligand>
        <name>ATP</name>
        <dbReference type="ChEBI" id="CHEBI:30616"/>
    </ligand>
</feature>
<proteinExistence type="inferred from homology"/>
<dbReference type="InterPro" id="IPR019591">
    <property type="entry name" value="Mrp/NBP35_ATP-bd"/>
</dbReference>
<evidence type="ECO:0000313" key="10">
    <source>
        <dbReference type="EMBL" id="MSS44445.1"/>
    </source>
</evidence>
<organism evidence="10 11">
    <name type="scientific">Anaerosalibacter bizertensis</name>
    <dbReference type="NCBI Taxonomy" id="932217"/>
    <lineage>
        <taxon>Bacteria</taxon>
        <taxon>Bacillati</taxon>
        <taxon>Bacillota</taxon>
        <taxon>Tissierellia</taxon>
        <taxon>Tissierellales</taxon>
        <taxon>Sporanaerobacteraceae</taxon>
        <taxon>Anaerosalibacter</taxon>
    </lineage>
</organism>
<comment type="caution">
    <text evidence="10">The sequence shown here is derived from an EMBL/GenBank/DDBJ whole genome shotgun (WGS) entry which is preliminary data.</text>
</comment>
<accession>A0A844FKT2</accession>
<name>A0A844FKT2_9FIRM</name>
<dbReference type="InterPro" id="IPR033756">
    <property type="entry name" value="YlxH/NBP35"/>
</dbReference>
<keyword evidence="8" id="KW-0378">Hydrolase</keyword>
<dbReference type="GO" id="GO:0016887">
    <property type="term" value="F:ATP hydrolysis activity"/>
    <property type="evidence" value="ECO:0007669"/>
    <property type="project" value="UniProtKB-UniRule"/>
</dbReference>
<dbReference type="SUPFAM" id="SSF52540">
    <property type="entry name" value="P-loop containing nucleoside triphosphate hydrolases"/>
    <property type="match status" value="1"/>
</dbReference>
<dbReference type="PANTHER" id="PTHR42961:SF2">
    <property type="entry name" value="IRON-SULFUR PROTEIN NUBPL"/>
    <property type="match status" value="1"/>
</dbReference>
<evidence type="ECO:0000256" key="3">
    <source>
        <dbReference type="ARBA" id="ARBA00022723"/>
    </source>
</evidence>
<dbReference type="PROSITE" id="PS01215">
    <property type="entry name" value="MRP"/>
    <property type="match status" value="1"/>
</dbReference>
<dbReference type="FunFam" id="3.40.50.300:FF:001119">
    <property type="entry name" value="Iron-sulfur cluster carrier protein"/>
    <property type="match status" value="1"/>
</dbReference>
<dbReference type="Pfam" id="PF01883">
    <property type="entry name" value="FeS_assembly_P"/>
    <property type="match status" value="1"/>
</dbReference>
<evidence type="ECO:0000256" key="2">
    <source>
        <dbReference type="ARBA" id="ARBA00008205"/>
    </source>
</evidence>
<dbReference type="Proteomes" id="UP000462760">
    <property type="component" value="Unassembled WGS sequence"/>
</dbReference>
<keyword evidence="7 8" id="KW-0411">Iron-sulfur</keyword>
<comment type="similarity">
    <text evidence="1">In the N-terminal section; belongs to the MIP18 family.</text>
</comment>
<dbReference type="InterPro" id="IPR034904">
    <property type="entry name" value="FSCA_dom_sf"/>
</dbReference>
<dbReference type="InterPro" id="IPR027417">
    <property type="entry name" value="P-loop_NTPase"/>
</dbReference>
<dbReference type="HAMAP" id="MF_02040">
    <property type="entry name" value="Mrp_NBP35"/>
    <property type="match status" value="1"/>
</dbReference>
<dbReference type="InterPro" id="IPR044304">
    <property type="entry name" value="NUBPL-like"/>
</dbReference>
<sequence length="345" mass="37881">MDKEQIVKALEKVYDPELNRNLVELNMIKNILEEDGNVKIEVALTTIGCPMKNKMEDDIIKEISSLEGVKSVEVKFGEMTEEEKDKLFGQPESLNSFENTTILAIGSGKGGVGKSTVTANLAVTLSHMGYKVGLIDADILGYSIPQILGIKQERATAIDERTIIPVEIEGVKVMSMGNLVGEDEALVWRGPVLSGILNQFLTEVYWGELDYLLLDLPPGTGDIPLNIMQEVKEAKFLIVTTPQITAKGVAKRLGIMANKTNTEIVGVIENMSYFICDNCDEKHYIFGSGEGENLSKELGVDFLGEIPLLKEIRVGSDKGVILTSDLNSDIGKIYKQIGEKIVKKN</sequence>
<reference evidence="10 11" key="1">
    <citation type="submission" date="2019-08" db="EMBL/GenBank/DDBJ databases">
        <title>In-depth cultivation of the pig gut microbiome towards novel bacterial diversity and tailored functional studies.</title>
        <authorList>
            <person name="Wylensek D."/>
            <person name="Hitch T.C.A."/>
            <person name="Clavel T."/>
        </authorList>
    </citation>
    <scope>NUCLEOTIDE SEQUENCE [LARGE SCALE GENOMIC DNA]</scope>
    <source>
        <strain evidence="10 11">Med78-601-WT-4W-RMD-3</strain>
    </source>
</reference>
<dbReference type="GO" id="GO:0046872">
    <property type="term" value="F:metal ion binding"/>
    <property type="evidence" value="ECO:0007669"/>
    <property type="project" value="UniProtKB-KW"/>
</dbReference>
<dbReference type="PANTHER" id="PTHR42961">
    <property type="entry name" value="IRON-SULFUR PROTEIN NUBPL"/>
    <property type="match status" value="1"/>
</dbReference>
<dbReference type="GO" id="GO:0140663">
    <property type="term" value="F:ATP-dependent FeS chaperone activity"/>
    <property type="evidence" value="ECO:0007669"/>
    <property type="project" value="InterPro"/>
</dbReference>
<keyword evidence="6 8" id="KW-0408">Iron</keyword>
<dbReference type="InterPro" id="IPR000808">
    <property type="entry name" value="Mrp-like_CS"/>
</dbReference>
<keyword evidence="5 8" id="KW-0067">ATP-binding</keyword>
<evidence type="ECO:0000256" key="6">
    <source>
        <dbReference type="ARBA" id="ARBA00023004"/>
    </source>
</evidence>
<evidence type="ECO:0000313" key="11">
    <source>
        <dbReference type="Proteomes" id="UP000462760"/>
    </source>
</evidence>
<dbReference type="RefSeq" id="WP_154485112.1">
    <property type="nucleotide sequence ID" value="NZ_VULR01000030.1"/>
</dbReference>
<keyword evidence="4 8" id="KW-0547">Nucleotide-binding</keyword>
<dbReference type="GO" id="GO:0005524">
    <property type="term" value="F:ATP binding"/>
    <property type="evidence" value="ECO:0007669"/>
    <property type="project" value="UniProtKB-UniRule"/>
</dbReference>
<evidence type="ECO:0000256" key="4">
    <source>
        <dbReference type="ARBA" id="ARBA00022741"/>
    </source>
</evidence>
<dbReference type="Pfam" id="PF10609">
    <property type="entry name" value="ParA"/>
    <property type="match status" value="1"/>
</dbReference>
<dbReference type="GO" id="GO:0051539">
    <property type="term" value="F:4 iron, 4 sulfur cluster binding"/>
    <property type="evidence" value="ECO:0007669"/>
    <property type="project" value="TreeGrafter"/>
</dbReference>
<dbReference type="SUPFAM" id="SSF117916">
    <property type="entry name" value="Fe-S cluster assembly (FSCA) domain-like"/>
    <property type="match status" value="1"/>
</dbReference>
<evidence type="ECO:0000259" key="9">
    <source>
        <dbReference type="Pfam" id="PF01883"/>
    </source>
</evidence>
<dbReference type="AlphaFoldDB" id="A0A844FKT2"/>
<comment type="subunit">
    <text evidence="8">Homodimer.</text>
</comment>
<protein>
    <recommendedName>
        <fullName evidence="8">Iron-sulfur cluster carrier protein</fullName>
    </recommendedName>
</protein>
<comment type="similarity">
    <text evidence="2">In the C-terminal section; belongs to the Mrp/NBP35 ATP-binding proteins family.</text>
</comment>
<dbReference type="InterPro" id="IPR002744">
    <property type="entry name" value="MIP18-like"/>
</dbReference>
<gene>
    <name evidence="10" type="ORF">FYJ27_12250</name>
</gene>
<comment type="function">
    <text evidence="8">Binds and transfers iron-sulfur (Fe-S) clusters to target apoproteins. Can hydrolyze ATP.</text>
</comment>
<feature type="domain" description="MIP18 family-like" evidence="9">
    <location>
        <begin position="3"/>
        <end position="74"/>
    </location>
</feature>